<organism evidence="2 3">
    <name type="scientific">Aspergillus tanneri</name>
    <dbReference type="NCBI Taxonomy" id="1220188"/>
    <lineage>
        <taxon>Eukaryota</taxon>
        <taxon>Fungi</taxon>
        <taxon>Dikarya</taxon>
        <taxon>Ascomycota</taxon>
        <taxon>Pezizomycotina</taxon>
        <taxon>Eurotiomycetes</taxon>
        <taxon>Eurotiomycetidae</taxon>
        <taxon>Eurotiales</taxon>
        <taxon>Aspergillaceae</taxon>
        <taxon>Aspergillus</taxon>
        <taxon>Aspergillus subgen. Circumdati</taxon>
    </lineage>
</organism>
<protein>
    <submittedName>
        <fullName evidence="2">Uncharacterized protein</fullName>
    </submittedName>
</protein>
<feature type="compositionally biased region" description="Basic and acidic residues" evidence="1">
    <location>
        <begin position="116"/>
        <end position="141"/>
    </location>
</feature>
<dbReference type="GeneID" id="54325666"/>
<dbReference type="EMBL" id="QUQM01000001">
    <property type="protein sequence ID" value="KAA8650282.1"/>
    <property type="molecule type" value="Genomic_DNA"/>
</dbReference>
<dbReference type="Proteomes" id="UP000324241">
    <property type="component" value="Unassembled WGS sequence"/>
</dbReference>
<comment type="caution">
    <text evidence="2">The sequence shown here is derived from an EMBL/GenBank/DDBJ whole genome shotgun (WGS) entry which is preliminary data.</text>
</comment>
<feature type="region of interest" description="Disordered" evidence="1">
    <location>
        <begin position="108"/>
        <end position="231"/>
    </location>
</feature>
<accession>A0A5M9MT21</accession>
<dbReference type="AlphaFoldDB" id="A0A5M9MT21"/>
<dbReference type="OrthoDB" id="8062037at2759"/>
<feature type="region of interest" description="Disordered" evidence="1">
    <location>
        <begin position="257"/>
        <end position="316"/>
    </location>
</feature>
<evidence type="ECO:0000256" key="1">
    <source>
        <dbReference type="SAM" id="MobiDB-lite"/>
    </source>
</evidence>
<gene>
    <name evidence="2" type="ORF">ATNIH1004_002964</name>
</gene>
<sequence>MAYSSPCLLSEILNLYPKEDNHCVGYAHTKGRQCRNVINKENRNYACGLLERCTRRFCAGQRIDNLLDELAPLVLCKRFHQYQASDLSSNWRLQICKFQATQIRVAAAASPARRSAPVEDRMAQRHMRPETPRMTRSRETSSDQQSRQSQSSSSPSQTQRRRESPSIRPRTGASIDTDRTARISTDQEESTSTVSSRQRFSETTSAIETESGSTRNTSTASTTTHATRSVTPVQTLTTRRCVEGNCSICMQSMQEQGQSHINQPSTGNEEDEEEDREVWYETNSDTPDPDSEASSESEQQDDIPDDDEHNKELNKI</sequence>
<reference evidence="2 3" key="1">
    <citation type="submission" date="2019-08" db="EMBL/GenBank/DDBJ databases">
        <title>The genome sequence of a newly discovered highly antifungal drug resistant Aspergillus species, Aspergillus tanneri NIH 1004.</title>
        <authorList>
            <person name="Mounaud S."/>
            <person name="Singh I."/>
            <person name="Joardar V."/>
            <person name="Pakala S."/>
            <person name="Pakala S."/>
            <person name="Venepally P."/>
            <person name="Chung J.K."/>
            <person name="Losada L."/>
            <person name="Nierman W.C."/>
        </authorList>
    </citation>
    <scope>NUCLEOTIDE SEQUENCE [LARGE SCALE GENOMIC DNA]</scope>
    <source>
        <strain evidence="2 3">NIH1004</strain>
    </source>
</reference>
<evidence type="ECO:0000313" key="3">
    <source>
        <dbReference type="Proteomes" id="UP000324241"/>
    </source>
</evidence>
<dbReference type="RefSeq" id="XP_033429643.1">
    <property type="nucleotide sequence ID" value="XM_033567648.1"/>
</dbReference>
<feature type="compositionally biased region" description="Acidic residues" evidence="1">
    <location>
        <begin position="287"/>
        <end position="307"/>
    </location>
</feature>
<evidence type="ECO:0000313" key="2">
    <source>
        <dbReference type="EMBL" id="KAA8650282.1"/>
    </source>
</evidence>
<proteinExistence type="predicted"/>
<feature type="compositionally biased region" description="Polar residues" evidence="1">
    <location>
        <begin position="257"/>
        <end position="267"/>
    </location>
</feature>
<name>A0A5M9MT21_9EURO</name>
<feature type="compositionally biased region" description="Polar residues" evidence="1">
    <location>
        <begin position="190"/>
        <end position="210"/>
    </location>
</feature>
<feature type="compositionally biased region" description="Low complexity" evidence="1">
    <location>
        <begin position="211"/>
        <end position="231"/>
    </location>
</feature>
<feature type="compositionally biased region" description="Low complexity" evidence="1">
    <location>
        <begin position="142"/>
        <end position="158"/>
    </location>
</feature>